<keyword evidence="4" id="KW-1185">Reference proteome</keyword>
<name>A0A286U3E8_9BACT</name>
<comment type="caution">
    <text evidence="3">The sequence shown here is derived from an EMBL/GenBank/DDBJ whole genome shotgun (WGS) entry which is preliminary data.</text>
</comment>
<protein>
    <submittedName>
        <fullName evidence="3">ABC-type sugar transport system, ATPase component</fullName>
    </submittedName>
</protein>
<reference evidence="4" key="1">
    <citation type="journal article" date="2017" name="Environ. Microbiol. Rep.">
        <title>Genetic Diversity of Marine Anaerobic Ammonium-Oxidizing Bacteria as Revealed by Genomic and Proteomic Analyses of 'Candidatus Scalindua japonica'.</title>
        <authorList>
            <person name="Oshiki M."/>
            <person name="Mizuto K."/>
            <person name="Kimura Z."/>
            <person name="Kindaichi T."/>
            <person name="Satoh H."/>
            <person name="Okabe S."/>
        </authorList>
    </citation>
    <scope>NUCLEOTIDE SEQUENCE [LARGE SCALE GENOMIC DNA]</scope>
    <source>
        <strain evidence="4">husup-a2</strain>
    </source>
</reference>
<feature type="region of interest" description="Disordered" evidence="1">
    <location>
        <begin position="214"/>
        <end position="359"/>
    </location>
</feature>
<feature type="compositionally biased region" description="Basic and acidic residues" evidence="1">
    <location>
        <begin position="318"/>
        <end position="330"/>
    </location>
</feature>
<dbReference type="PANTHER" id="PTHR38731">
    <property type="entry name" value="LIPL45-RELATED LIPOPROTEIN-RELATED"/>
    <property type="match status" value="1"/>
</dbReference>
<evidence type="ECO:0000313" key="4">
    <source>
        <dbReference type="Proteomes" id="UP000218542"/>
    </source>
</evidence>
<evidence type="ECO:0000259" key="2">
    <source>
        <dbReference type="Pfam" id="PF04773"/>
    </source>
</evidence>
<feature type="compositionally biased region" description="Polar residues" evidence="1">
    <location>
        <begin position="235"/>
        <end position="246"/>
    </location>
</feature>
<evidence type="ECO:0000256" key="1">
    <source>
        <dbReference type="SAM" id="MobiDB-lite"/>
    </source>
</evidence>
<gene>
    <name evidence="3" type="ORF">SCALIN_C38_0023</name>
</gene>
<feature type="domain" description="FecR protein" evidence="2">
    <location>
        <begin position="43"/>
        <end position="155"/>
    </location>
</feature>
<dbReference type="Proteomes" id="UP000218542">
    <property type="component" value="Unassembled WGS sequence"/>
</dbReference>
<sequence length="359" mass="38255">MSQERIAVISKYKGQVSVKHDGARKEVRKIGNRIRNSSVYDEDEVETKPVSTAEIVFNDNTHLEVKEDTTLKITTKQLSEAERGKKGLIRTVADTQRNVVRRVDLKMGKLWANITPSKSVLTEFETPTGVASVRGTIISLVYDGINTLMEVFQGLMEFKSKDDVLRFEITGGVEANIFEPAPGMITLEVLSGRLSIPTGAGDVNLGEGSKMTLKKADDGTGGSVVDSVKGEATITDENGNTTNLKSGKNLGTLPGSSSGSSNSKKSVKKFQKDAEGYSYNGSSRLEGMPAVWNPPTPGPGMEEGPGTSENENGGGARESIESGDFREPGGHEGPPCTLAPDFGSISCPDLGDILGPITE</sequence>
<dbReference type="AlphaFoldDB" id="A0A286U3E8"/>
<dbReference type="EMBL" id="BAOS01000038">
    <property type="protein sequence ID" value="GAX62660.1"/>
    <property type="molecule type" value="Genomic_DNA"/>
</dbReference>
<organism evidence="3 4">
    <name type="scientific">Candidatus Scalindua japonica</name>
    <dbReference type="NCBI Taxonomy" id="1284222"/>
    <lineage>
        <taxon>Bacteria</taxon>
        <taxon>Pseudomonadati</taxon>
        <taxon>Planctomycetota</taxon>
        <taxon>Candidatus Brocadiia</taxon>
        <taxon>Candidatus Brocadiales</taxon>
        <taxon>Candidatus Scalinduaceae</taxon>
        <taxon>Candidatus Scalindua</taxon>
    </lineage>
</organism>
<accession>A0A286U3E8</accession>
<evidence type="ECO:0000313" key="3">
    <source>
        <dbReference type="EMBL" id="GAX62660.1"/>
    </source>
</evidence>
<keyword evidence="3" id="KW-0762">Sugar transport</keyword>
<dbReference type="InterPro" id="IPR006860">
    <property type="entry name" value="FecR"/>
</dbReference>
<proteinExistence type="predicted"/>
<keyword evidence="3" id="KW-0813">Transport</keyword>
<dbReference type="Pfam" id="PF04773">
    <property type="entry name" value="FecR"/>
    <property type="match status" value="1"/>
</dbReference>